<evidence type="ECO:0008006" key="3">
    <source>
        <dbReference type="Google" id="ProtNLM"/>
    </source>
</evidence>
<dbReference type="OrthoDB" id="7059994at2"/>
<dbReference type="Proteomes" id="UP000005092">
    <property type="component" value="Unassembled WGS sequence"/>
</dbReference>
<dbReference type="AlphaFoldDB" id="I9NDL5"/>
<dbReference type="HOGENOM" id="CLU_038467_0_0_5"/>
<gene>
    <name evidence="1" type="ORF">Rleg9DRAFT_3671</name>
</gene>
<dbReference type="RefSeq" id="WP_003589396.1">
    <property type="nucleotide sequence ID" value="NZ_JH719381.1"/>
</dbReference>
<dbReference type="EMBL" id="JH719381">
    <property type="protein sequence ID" value="EJB04812.1"/>
    <property type="molecule type" value="Genomic_DNA"/>
</dbReference>
<evidence type="ECO:0000313" key="2">
    <source>
        <dbReference type="Proteomes" id="UP000005092"/>
    </source>
</evidence>
<evidence type="ECO:0000313" key="1">
    <source>
        <dbReference type="EMBL" id="EJB04812.1"/>
    </source>
</evidence>
<proteinExistence type="predicted"/>
<organism evidence="1 2">
    <name type="scientific">Rhizobium leguminosarum bv. trifolii WSM597</name>
    <dbReference type="NCBI Taxonomy" id="754764"/>
    <lineage>
        <taxon>Bacteria</taxon>
        <taxon>Pseudomonadati</taxon>
        <taxon>Pseudomonadota</taxon>
        <taxon>Alphaproteobacteria</taxon>
        <taxon>Hyphomicrobiales</taxon>
        <taxon>Rhizobiaceae</taxon>
        <taxon>Rhizobium/Agrobacterium group</taxon>
        <taxon>Rhizobium</taxon>
    </lineage>
</organism>
<name>I9NDL5_RHILT</name>
<protein>
    <recommendedName>
        <fullName evidence="3">DNA polymerase I family protein with 3'-5'-exonuclease and polymerase domains</fullName>
    </recommendedName>
</protein>
<sequence>MLELILRPKREVDEKGLPYVLHYDPWLAAAGDGFIALADQMFEELPRPIITEGRKPRADAEERRKLCLRTVAANLVKATLSPSEYVGMAVPLGNGKLTRYDRGDFNADVLRLVIEEARQAGLVTVEKAIFKERRTVVAPTLYFLRLISDHGVSITDLYHLEGRETIELSAGSRRSGSKMPVDYADCKEADTLRAQMAEINGVLNGADIRLDNRECGPIQLLRKFRLETPEDAHTFDRHGRLYGGFWEGLPKDQRYRLTIGGEPVVDLDFMSMFVQLAYCRQGVEPPSGDLYAIPGLEEHRKAVKELMVSLFFRNQEARRLPNGGKGALPDKWNMARFKAAASQFHPAIIPLFDTNVGFEMMALESEILVGILLELASNGVAALPMHDGIMVAASQKELAVETMRSVSAAKAGRPLPVIEKPIQKPALNNSPLWCSRSLLQGVS</sequence>
<reference evidence="1 2" key="1">
    <citation type="submission" date="2012-02" db="EMBL/GenBank/DDBJ databases">
        <title>Improved High-Quality Draft Sequence of Rhizobium leguminosarum bv. trifolii WSM597.</title>
        <authorList>
            <consortium name="US DOE Joint Genome Institute"/>
            <person name="Lucas S."/>
            <person name="Han J."/>
            <person name="Lapidus A."/>
            <person name="Cheng J.-F."/>
            <person name="Goodwin L."/>
            <person name="Pitluck S."/>
            <person name="Peters L."/>
            <person name="Ovchinnikova G."/>
            <person name="Held B."/>
            <person name="Detter J.C."/>
            <person name="Han C."/>
            <person name="Tapia R."/>
            <person name="Land M."/>
            <person name="Hauser L."/>
            <person name="Kyrpides N."/>
            <person name="Ivanova N."/>
            <person name="Pagani I."/>
            <person name="Brau L."/>
            <person name="Yates R."/>
            <person name="O'Hara G."/>
            <person name="Rui T."/>
            <person name="Howieson J."/>
            <person name="Reeve W."/>
            <person name="Woyke T."/>
        </authorList>
    </citation>
    <scope>NUCLEOTIDE SEQUENCE [LARGE SCALE GENOMIC DNA]</scope>
    <source>
        <strain evidence="1 2">WSM597</strain>
    </source>
</reference>
<accession>I9NDL5</accession>